<proteinExistence type="predicted"/>
<name>A0A1C0U033_9GAMM</name>
<evidence type="ECO:0000313" key="3">
    <source>
        <dbReference type="Proteomes" id="UP000093476"/>
    </source>
</evidence>
<evidence type="ECO:0000313" key="2">
    <source>
        <dbReference type="EMBL" id="OCQ51280.1"/>
    </source>
</evidence>
<feature type="domain" description="Transposase putative helix-turn-helix" evidence="1">
    <location>
        <begin position="1"/>
        <end position="27"/>
    </location>
</feature>
<dbReference type="EMBL" id="LOMY01000165">
    <property type="protein sequence ID" value="OCQ51280.1"/>
    <property type="molecule type" value="Genomic_DNA"/>
</dbReference>
<organism evidence="2 3">
    <name type="scientific">Photorhabdus australis subsp. thailandensis</name>
    <dbReference type="NCBI Taxonomy" id="2805096"/>
    <lineage>
        <taxon>Bacteria</taxon>
        <taxon>Pseudomonadati</taxon>
        <taxon>Pseudomonadota</taxon>
        <taxon>Gammaproteobacteria</taxon>
        <taxon>Enterobacterales</taxon>
        <taxon>Morganellaceae</taxon>
        <taxon>Photorhabdus</taxon>
    </lineage>
</organism>
<sequence length="63" mass="7381">MLRATKVRLYPPEQAGYLNGQFGAVRWSRRRFLRRGAVIRDEFRIHRINTLSMLSGGYQKVVS</sequence>
<comment type="caution">
    <text evidence="2">The sequence shown here is derived from an EMBL/GenBank/DDBJ whole genome shotgun (WGS) entry which is preliminary data.</text>
</comment>
<dbReference type="Proteomes" id="UP000093476">
    <property type="component" value="Unassembled WGS sequence"/>
</dbReference>
<dbReference type="AlphaFoldDB" id="A0A1C0U033"/>
<evidence type="ECO:0000259" key="1">
    <source>
        <dbReference type="Pfam" id="PF12323"/>
    </source>
</evidence>
<reference evidence="2 3" key="1">
    <citation type="submission" date="2015-12" db="EMBL/GenBank/DDBJ databases">
        <title>Genome comparisons provide insights into the role of secondary metabolites in the pathogenic phase of the Photorhabdus life cycle.</title>
        <authorList>
            <person name="Tobias N.J."/>
            <person name="Mishra B."/>
            <person name="Gupta D.K."/>
            <person name="Thines M."/>
            <person name="Stinear T.P."/>
            <person name="Bode H.B."/>
        </authorList>
    </citation>
    <scope>NUCLEOTIDE SEQUENCE [LARGE SCALE GENOMIC DNA]</scope>
    <source>
        <strain evidence="2 3">PB68.1</strain>
    </source>
</reference>
<dbReference type="Pfam" id="PF12323">
    <property type="entry name" value="HTH_OrfB_IS605"/>
    <property type="match status" value="1"/>
</dbReference>
<keyword evidence="3" id="KW-1185">Reference proteome</keyword>
<protein>
    <recommendedName>
        <fullName evidence="1">Transposase putative helix-turn-helix domain-containing protein</fullName>
    </recommendedName>
</protein>
<accession>A0A1C0U033</accession>
<dbReference type="InterPro" id="IPR021027">
    <property type="entry name" value="Transposase_put_HTH"/>
</dbReference>
<dbReference type="RefSeq" id="WP_074439157.1">
    <property type="nucleotide sequence ID" value="NZ_CAWMQZ010000165.1"/>
</dbReference>
<gene>
    <name evidence="2" type="ORF">Ppb6_03501</name>
</gene>